<dbReference type="Pfam" id="PF00248">
    <property type="entry name" value="Aldo_ket_red"/>
    <property type="match status" value="1"/>
</dbReference>
<evidence type="ECO:0000256" key="1">
    <source>
        <dbReference type="ARBA" id="ARBA00023002"/>
    </source>
</evidence>
<organism evidence="3 4">
    <name type="scientific">Marinobacter gudaonensis</name>
    <dbReference type="NCBI Taxonomy" id="375760"/>
    <lineage>
        <taxon>Bacteria</taxon>
        <taxon>Pseudomonadati</taxon>
        <taxon>Pseudomonadota</taxon>
        <taxon>Gammaproteobacteria</taxon>
        <taxon>Pseudomonadales</taxon>
        <taxon>Marinobacteraceae</taxon>
        <taxon>Marinobacter</taxon>
    </lineage>
</organism>
<evidence type="ECO:0000313" key="3">
    <source>
        <dbReference type="EMBL" id="SFR42173.1"/>
    </source>
</evidence>
<dbReference type="SUPFAM" id="SSF51430">
    <property type="entry name" value="NAD(P)-linked oxidoreductase"/>
    <property type="match status" value="1"/>
</dbReference>
<dbReference type="RefSeq" id="WP_167363210.1">
    <property type="nucleotide sequence ID" value="NZ_FOYV01000001.1"/>
</dbReference>
<dbReference type="PANTHER" id="PTHR43364:SF4">
    <property type="entry name" value="NAD(P)-LINKED OXIDOREDUCTASE SUPERFAMILY PROTEIN"/>
    <property type="match status" value="1"/>
</dbReference>
<dbReference type="AlphaFoldDB" id="A0A1I6GIX3"/>
<accession>A0A1I6GIX3</accession>
<keyword evidence="1" id="KW-0560">Oxidoreductase</keyword>
<name>A0A1I6GIX3_9GAMM</name>
<feature type="domain" description="NADP-dependent oxidoreductase" evidence="2">
    <location>
        <begin position="16"/>
        <end position="169"/>
    </location>
</feature>
<dbReference type="PANTHER" id="PTHR43364">
    <property type="entry name" value="NADH-SPECIFIC METHYLGLYOXAL REDUCTASE-RELATED"/>
    <property type="match status" value="1"/>
</dbReference>
<dbReference type="Proteomes" id="UP000199290">
    <property type="component" value="Unassembled WGS sequence"/>
</dbReference>
<proteinExistence type="predicted"/>
<gene>
    <name evidence="3" type="ORF">SAMN04488073_0929</name>
</gene>
<dbReference type="InterPro" id="IPR050523">
    <property type="entry name" value="AKR_Detox_Biosynth"/>
</dbReference>
<protein>
    <submittedName>
        <fullName evidence="3">Predicted oxidoreductase</fullName>
    </submittedName>
</protein>
<dbReference type="STRING" id="375760.SAMN04488073_0929"/>
<sequence>MILLKADAKGLSPKRVVLGTALWGWGVDKAEAFQILDHFAESGGAVVDVATNYPINKVASDYGIALEYISGWIKSRRHKGLQVILKLGALDNQGSSQFDLSRDRIARLVNEADKKLGESLFCISVHWDNRGQSLEDYAGIEETAKELQELSTSGFEIGLSGIRNPAAYRKYLELSPSDLWIQVKENLLTHQARANYELVFPDAKYLAYGLNMGGLKIDEGWPESSKQLRNITHPAWLVDSVRRFLNENDLYPAVRTVSDLTLFHAFCNKNLGGVILGPRTRAQLKDALDFWGCLNKVMPMQSSHELESRVFGD</sequence>
<keyword evidence="4" id="KW-1185">Reference proteome</keyword>
<dbReference type="InterPro" id="IPR023210">
    <property type="entry name" value="NADP_OxRdtase_dom"/>
</dbReference>
<reference evidence="4" key="1">
    <citation type="submission" date="2016-10" db="EMBL/GenBank/DDBJ databases">
        <authorList>
            <person name="Varghese N."/>
            <person name="Submissions S."/>
        </authorList>
    </citation>
    <scope>NUCLEOTIDE SEQUENCE [LARGE SCALE GENOMIC DNA]</scope>
    <source>
        <strain evidence="4">CGMCC 1.6294</strain>
    </source>
</reference>
<evidence type="ECO:0000259" key="2">
    <source>
        <dbReference type="Pfam" id="PF00248"/>
    </source>
</evidence>
<dbReference type="GO" id="GO:0016491">
    <property type="term" value="F:oxidoreductase activity"/>
    <property type="evidence" value="ECO:0007669"/>
    <property type="project" value="UniProtKB-KW"/>
</dbReference>
<dbReference type="InterPro" id="IPR036812">
    <property type="entry name" value="NAD(P)_OxRdtase_dom_sf"/>
</dbReference>
<evidence type="ECO:0000313" key="4">
    <source>
        <dbReference type="Proteomes" id="UP000199290"/>
    </source>
</evidence>
<dbReference type="EMBL" id="FOYV01000001">
    <property type="protein sequence ID" value="SFR42173.1"/>
    <property type="molecule type" value="Genomic_DNA"/>
</dbReference>
<dbReference type="Gene3D" id="3.20.20.100">
    <property type="entry name" value="NADP-dependent oxidoreductase domain"/>
    <property type="match status" value="1"/>
</dbReference>